<evidence type="ECO:0008006" key="3">
    <source>
        <dbReference type="Google" id="ProtNLM"/>
    </source>
</evidence>
<keyword evidence="2" id="KW-1185">Reference proteome</keyword>
<protein>
    <recommendedName>
        <fullName evidence="3">DUF2188 domain-containing protein</fullName>
    </recommendedName>
</protein>
<name>A0ABS1FAR7_9PROT</name>
<comment type="caution">
    <text evidence="1">The sequence shown here is derived from an EMBL/GenBank/DDBJ whole genome shotgun (WGS) entry which is preliminary data.</text>
</comment>
<accession>A0ABS1FAR7</accession>
<evidence type="ECO:0000313" key="2">
    <source>
        <dbReference type="Proteomes" id="UP000652760"/>
    </source>
</evidence>
<dbReference type="Proteomes" id="UP000652760">
    <property type="component" value="Unassembled WGS sequence"/>
</dbReference>
<organism evidence="1 2">
    <name type="scientific">Azospirillum endophyticum</name>
    <dbReference type="NCBI Taxonomy" id="2800326"/>
    <lineage>
        <taxon>Bacteria</taxon>
        <taxon>Pseudomonadati</taxon>
        <taxon>Pseudomonadota</taxon>
        <taxon>Alphaproteobacteria</taxon>
        <taxon>Rhodospirillales</taxon>
        <taxon>Azospirillaceae</taxon>
        <taxon>Azospirillum</taxon>
    </lineage>
</organism>
<proteinExistence type="predicted"/>
<dbReference type="RefSeq" id="WP_200197133.1">
    <property type="nucleotide sequence ID" value="NZ_JAENHM010000064.1"/>
</dbReference>
<sequence>MTPIPHLSYIVSQSENHWTVGFAPGDDCGKYPSRRAALESALHDAVRVRELGYDVDVWVRRKDGSLRRIRAGTDPGDSASIPS</sequence>
<gene>
    <name evidence="1" type="ORF">JHL17_24230</name>
</gene>
<evidence type="ECO:0000313" key="1">
    <source>
        <dbReference type="EMBL" id="MBK1840515.1"/>
    </source>
</evidence>
<reference evidence="2" key="1">
    <citation type="submission" date="2021-01" db="EMBL/GenBank/DDBJ databases">
        <title>Genome public.</title>
        <authorList>
            <person name="Liu C."/>
            <person name="Sun Q."/>
        </authorList>
    </citation>
    <scope>NUCLEOTIDE SEQUENCE [LARGE SCALE GENOMIC DNA]</scope>
    <source>
        <strain evidence="2">YIM B02556</strain>
    </source>
</reference>
<dbReference type="EMBL" id="JAENHM010000064">
    <property type="protein sequence ID" value="MBK1840515.1"/>
    <property type="molecule type" value="Genomic_DNA"/>
</dbReference>